<evidence type="ECO:0000256" key="14">
    <source>
        <dbReference type="ARBA" id="ARBA00023180"/>
    </source>
</evidence>
<keyword evidence="23" id="KW-1185">Reference proteome</keyword>
<keyword evidence="5" id="KW-0645">Protease</keyword>
<dbReference type="GO" id="GO:0046872">
    <property type="term" value="F:metal ion binding"/>
    <property type="evidence" value="ECO:0007669"/>
    <property type="project" value="UniProtKB-KW"/>
</dbReference>
<accession>A0A9X0D237</accession>
<evidence type="ECO:0000256" key="7">
    <source>
        <dbReference type="ARBA" id="ARBA00022723"/>
    </source>
</evidence>
<feature type="transmembrane region" description="Helical" evidence="18">
    <location>
        <begin position="32"/>
        <end position="55"/>
    </location>
</feature>
<feature type="domain" description="Transferrin receptor-like dimerisation" evidence="20">
    <location>
        <begin position="642"/>
        <end position="758"/>
    </location>
</feature>
<dbReference type="Gene3D" id="3.50.30.30">
    <property type="match status" value="1"/>
</dbReference>
<keyword evidence="8" id="KW-0378">Hydrolase</keyword>
<dbReference type="InterPro" id="IPR007484">
    <property type="entry name" value="Peptidase_M28"/>
</dbReference>
<comment type="catalytic activity">
    <reaction evidence="15">
        <text>Release of an unsubstituted, C-terminal glutamyl residue, typically from Ac-Asp-Glu or folylpoly-gamma-glutamates.</text>
        <dbReference type="EC" id="3.4.17.21"/>
    </reaction>
</comment>
<dbReference type="EC" id="3.4.17.21" evidence="16"/>
<evidence type="ECO:0000256" key="15">
    <source>
        <dbReference type="ARBA" id="ARBA00052003"/>
    </source>
</evidence>
<dbReference type="FunFam" id="3.50.30.30:FF:000045">
    <property type="entry name" value="Predicted protein"/>
    <property type="match status" value="1"/>
</dbReference>
<comment type="cofactor">
    <cofactor evidence="1">
        <name>Zn(2+)</name>
        <dbReference type="ChEBI" id="CHEBI:29105"/>
    </cofactor>
</comment>
<dbReference type="PANTHER" id="PTHR10404:SF77">
    <property type="entry name" value="GLUTAMATE CARBOXYPEPTIDASE 2 HOMOLOG"/>
    <property type="match status" value="1"/>
</dbReference>
<evidence type="ECO:0000256" key="13">
    <source>
        <dbReference type="ARBA" id="ARBA00023136"/>
    </source>
</evidence>
<keyword evidence="11 18" id="KW-1133">Transmembrane helix</keyword>
<keyword evidence="10" id="KW-0735">Signal-anchor</keyword>
<evidence type="ECO:0000256" key="4">
    <source>
        <dbReference type="ARBA" id="ARBA00022645"/>
    </source>
</evidence>
<evidence type="ECO:0000313" key="23">
    <source>
        <dbReference type="Proteomes" id="UP001163046"/>
    </source>
</evidence>
<dbReference type="GO" id="GO:0016020">
    <property type="term" value="C:membrane"/>
    <property type="evidence" value="ECO:0007669"/>
    <property type="project" value="UniProtKB-SubCell"/>
</dbReference>
<dbReference type="InterPro" id="IPR039373">
    <property type="entry name" value="Peptidase_M28B"/>
</dbReference>
<evidence type="ECO:0000256" key="16">
    <source>
        <dbReference type="ARBA" id="ARBA00066561"/>
    </source>
</evidence>
<keyword evidence="9" id="KW-0862">Zinc</keyword>
<evidence type="ECO:0000259" key="19">
    <source>
        <dbReference type="Pfam" id="PF02225"/>
    </source>
</evidence>
<evidence type="ECO:0000256" key="17">
    <source>
        <dbReference type="SAM" id="MobiDB-lite"/>
    </source>
</evidence>
<protein>
    <recommendedName>
        <fullName evidence="16">glutamate carboxypeptidase II</fullName>
        <ecNumber evidence="16">3.4.17.21</ecNumber>
    </recommendedName>
</protein>
<evidence type="ECO:0000256" key="6">
    <source>
        <dbReference type="ARBA" id="ARBA00022692"/>
    </source>
</evidence>
<dbReference type="CDD" id="cd08022">
    <property type="entry name" value="M28_PSMA_like"/>
    <property type="match status" value="1"/>
</dbReference>
<dbReference type="GO" id="GO:0006508">
    <property type="term" value="P:proteolysis"/>
    <property type="evidence" value="ECO:0007669"/>
    <property type="project" value="UniProtKB-KW"/>
</dbReference>
<sequence length="764" mass="86450">MTEKAEFTPIKLDEDAALNPQEERKSRRRRKVIIAVTIVVVIVLFIVAFIAGYFVRRAVKPGCDEHEKDHDKHQNGDDDQDSRHKEAIQGISKERIEESLRYFTKAPHPSGSPLSNEQAEYIKKKWEESGLDKVELKKYDVLLSYPERPGIASIKSADGSTLFTAQRKEKVLEPSENNSDVLPPFNAYSSSGNITARLVYVNYAMVEDFKKLRELNISVSGHIVIAKYGKIYRGDKARIAADEGAIGLILYTDPVDYSPEGVDFTYPKSWWLPPSGVQRGTLLNFEAGDPLTPGYPSRDEIYTIPENKLNLPSIPVYPVSYEDGARFLELLTVNEAPKKWQGGLKIKYNITMATDDKRNVSLDIKMKLKRTPVFNVIGTITGREEPDRLVLLGNHRDAWTFGAADASSGTAALMEISKKLGEMKAKGWKPRRTMVLCSWGAEEHGMLGSTEWAEDFANLLSNRAVTYINVDVAVKGNHSLRVMSSPLLEFAFMEATKKIQVPGAKNSDDTLYEDWKNKVPDEQNSNLPSVKKVGSGSDHTTAYFRLGVSSVWFEFTYDKTKWSVSNYPVYHSVHDTFHWMKNFVDRDFEYHRAVAQLWLQIGLTLADQPLLPFNCSQYADRLTYYAKDINDKYEKALTQQKISLDYFMSAVKNFSNAASTFNDWLNAVNHDNPLALRMANDRLMQLERAFINPQGLPGRPYMRHVVFAPSAHNAYAGSSFPGLVDALYSVQQLNKNDWELVKKELSVAVFYIQTATNVMLFESL</sequence>
<evidence type="ECO:0000256" key="3">
    <source>
        <dbReference type="ARBA" id="ARBA00005634"/>
    </source>
</evidence>
<evidence type="ECO:0000313" key="22">
    <source>
        <dbReference type="EMBL" id="KAJ7384075.1"/>
    </source>
</evidence>
<dbReference type="Pfam" id="PF02225">
    <property type="entry name" value="PA"/>
    <property type="match status" value="1"/>
</dbReference>
<dbReference type="FunFam" id="1.20.930.40:FF:000001">
    <property type="entry name" value="N-acetylated-alpha-linked acidic dipeptidase 2"/>
    <property type="match status" value="1"/>
</dbReference>
<dbReference type="Proteomes" id="UP001163046">
    <property type="component" value="Unassembled WGS sequence"/>
</dbReference>
<gene>
    <name evidence="22" type="ORF">OS493_024089</name>
</gene>
<dbReference type="Gene3D" id="1.20.930.40">
    <property type="entry name" value="Transferrin receptor-like, dimerisation domain"/>
    <property type="match status" value="1"/>
</dbReference>
<evidence type="ECO:0000259" key="21">
    <source>
        <dbReference type="Pfam" id="PF04389"/>
    </source>
</evidence>
<dbReference type="Pfam" id="PF04389">
    <property type="entry name" value="Peptidase_M28"/>
    <property type="match status" value="1"/>
</dbReference>
<dbReference type="SUPFAM" id="SSF52025">
    <property type="entry name" value="PA domain"/>
    <property type="match status" value="1"/>
</dbReference>
<evidence type="ECO:0000256" key="2">
    <source>
        <dbReference type="ARBA" id="ARBA00004606"/>
    </source>
</evidence>
<organism evidence="22 23">
    <name type="scientific">Desmophyllum pertusum</name>
    <dbReference type="NCBI Taxonomy" id="174260"/>
    <lineage>
        <taxon>Eukaryota</taxon>
        <taxon>Metazoa</taxon>
        <taxon>Cnidaria</taxon>
        <taxon>Anthozoa</taxon>
        <taxon>Hexacorallia</taxon>
        <taxon>Scleractinia</taxon>
        <taxon>Caryophylliina</taxon>
        <taxon>Caryophylliidae</taxon>
        <taxon>Desmophyllum</taxon>
    </lineage>
</organism>
<comment type="caution">
    <text evidence="22">The sequence shown here is derived from an EMBL/GenBank/DDBJ whole genome shotgun (WGS) entry which is preliminary data.</text>
</comment>
<reference evidence="22" key="1">
    <citation type="submission" date="2023-01" db="EMBL/GenBank/DDBJ databases">
        <title>Genome assembly of the deep-sea coral Lophelia pertusa.</title>
        <authorList>
            <person name="Herrera S."/>
            <person name="Cordes E."/>
        </authorList>
    </citation>
    <scope>NUCLEOTIDE SEQUENCE</scope>
    <source>
        <strain evidence="22">USNM1676648</strain>
        <tissue evidence="22">Polyp</tissue>
    </source>
</reference>
<keyword evidence="4" id="KW-0121">Carboxypeptidase</keyword>
<evidence type="ECO:0000256" key="11">
    <source>
        <dbReference type="ARBA" id="ARBA00022989"/>
    </source>
</evidence>
<evidence type="ECO:0000256" key="5">
    <source>
        <dbReference type="ARBA" id="ARBA00022670"/>
    </source>
</evidence>
<dbReference type="FunFam" id="3.40.630.10:FF:000009">
    <property type="entry name" value="N-acetylated-alpha-linked acidic dipeptidase 2"/>
    <property type="match status" value="1"/>
</dbReference>
<feature type="region of interest" description="Disordered" evidence="17">
    <location>
        <begin position="64"/>
        <end position="86"/>
    </location>
</feature>
<feature type="domain" description="Peptidase M28" evidence="21">
    <location>
        <begin position="375"/>
        <end position="577"/>
    </location>
</feature>
<dbReference type="SUPFAM" id="SSF47672">
    <property type="entry name" value="Transferrin receptor-like dimerisation domain"/>
    <property type="match status" value="1"/>
</dbReference>
<dbReference type="Gene3D" id="3.40.630.10">
    <property type="entry name" value="Zn peptidases"/>
    <property type="match status" value="1"/>
</dbReference>
<name>A0A9X0D237_9CNID</name>
<keyword evidence="6 18" id="KW-0812">Transmembrane</keyword>
<dbReference type="AlphaFoldDB" id="A0A9X0D237"/>
<evidence type="ECO:0000256" key="1">
    <source>
        <dbReference type="ARBA" id="ARBA00001947"/>
    </source>
</evidence>
<dbReference type="OrthoDB" id="5841748at2759"/>
<evidence type="ECO:0000256" key="18">
    <source>
        <dbReference type="SAM" id="Phobius"/>
    </source>
</evidence>
<proteinExistence type="inferred from homology"/>
<evidence type="ECO:0000256" key="9">
    <source>
        <dbReference type="ARBA" id="ARBA00022833"/>
    </source>
</evidence>
<comment type="similarity">
    <text evidence="3">Belongs to the peptidase M28 family. M28B subfamily.</text>
</comment>
<keyword evidence="7" id="KW-0479">Metal-binding</keyword>
<evidence type="ECO:0000256" key="10">
    <source>
        <dbReference type="ARBA" id="ARBA00022968"/>
    </source>
</evidence>
<keyword evidence="12" id="KW-0482">Metalloprotease</keyword>
<dbReference type="InterPro" id="IPR036757">
    <property type="entry name" value="TFR-like_dimer_dom_sf"/>
</dbReference>
<dbReference type="Pfam" id="PF04253">
    <property type="entry name" value="TFR_dimer"/>
    <property type="match status" value="1"/>
</dbReference>
<evidence type="ECO:0000256" key="8">
    <source>
        <dbReference type="ARBA" id="ARBA00022801"/>
    </source>
</evidence>
<evidence type="ECO:0000256" key="12">
    <source>
        <dbReference type="ARBA" id="ARBA00023049"/>
    </source>
</evidence>
<feature type="domain" description="PA" evidence="19">
    <location>
        <begin position="195"/>
        <end position="281"/>
    </location>
</feature>
<dbReference type="PANTHER" id="PTHR10404">
    <property type="entry name" value="N-ACETYLATED-ALPHA-LINKED ACIDIC DIPEPTIDASE"/>
    <property type="match status" value="1"/>
</dbReference>
<keyword evidence="13 18" id="KW-0472">Membrane</keyword>
<dbReference type="InterPro" id="IPR046450">
    <property type="entry name" value="PA_dom_sf"/>
</dbReference>
<dbReference type="SUPFAM" id="SSF53187">
    <property type="entry name" value="Zn-dependent exopeptidases"/>
    <property type="match status" value="1"/>
</dbReference>
<evidence type="ECO:0000259" key="20">
    <source>
        <dbReference type="Pfam" id="PF04253"/>
    </source>
</evidence>
<dbReference type="InterPro" id="IPR003137">
    <property type="entry name" value="PA_domain"/>
</dbReference>
<dbReference type="GO" id="GO:0004181">
    <property type="term" value="F:metallocarboxypeptidase activity"/>
    <property type="evidence" value="ECO:0007669"/>
    <property type="project" value="UniProtKB-EC"/>
</dbReference>
<comment type="subcellular location">
    <subcellularLocation>
        <location evidence="2">Membrane</location>
        <topology evidence="2">Single-pass type II membrane protein</topology>
    </subcellularLocation>
</comment>
<dbReference type="InterPro" id="IPR007365">
    <property type="entry name" value="TFR-like_dimer_dom"/>
</dbReference>
<dbReference type="EMBL" id="MU825891">
    <property type="protein sequence ID" value="KAJ7384075.1"/>
    <property type="molecule type" value="Genomic_DNA"/>
</dbReference>
<dbReference type="CDD" id="cd02121">
    <property type="entry name" value="PA_GCPII_like"/>
    <property type="match status" value="1"/>
</dbReference>
<keyword evidence="14" id="KW-0325">Glycoprotein</keyword>